<keyword evidence="2" id="KW-1185">Reference proteome</keyword>
<dbReference type="EMBL" id="JAUSTY010000009">
    <property type="protein sequence ID" value="MDQ0166495.1"/>
    <property type="molecule type" value="Genomic_DNA"/>
</dbReference>
<proteinExistence type="predicted"/>
<name>A0ABT9VZS7_9BACI</name>
<comment type="caution">
    <text evidence="1">The sequence shown here is derived from an EMBL/GenBank/DDBJ whole genome shotgun (WGS) entry which is preliminary data.</text>
</comment>
<evidence type="ECO:0000313" key="1">
    <source>
        <dbReference type="EMBL" id="MDQ0166495.1"/>
    </source>
</evidence>
<reference evidence="1 2" key="1">
    <citation type="submission" date="2023-07" db="EMBL/GenBank/DDBJ databases">
        <title>Genomic Encyclopedia of Type Strains, Phase IV (KMG-IV): sequencing the most valuable type-strain genomes for metagenomic binning, comparative biology and taxonomic classification.</title>
        <authorList>
            <person name="Goeker M."/>
        </authorList>
    </citation>
    <scope>NUCLEOTIDE SEQUENCE [LARGE SCALE GENOMIC DNA]</scope>
    <source>
        <strain evidence="1 2">DSM 12751</strain>
    </source>
</reference>
<sequence>MNSTASKDSTLEFFVKATNKHDFSLDITLNVNGAMISGTTISAQEYFQSLAESFEEGNDISKKLGDQLSNAGESAGEADDDEIHFIHLKNVQIYLADNKGMPSKGKVLWRGKLNEVDGYFLGKIKESKSSGSKS</sequence>
<accession>A0ABT9VZS7</accession>
<evidence type="ECO:0000313" key="2">
    <source>
        <dbReference type="Proteomes" id="UP001235840"/>
    </source>
</evidence>
<protein>
    <recommendedName>
        <fullName evidence="3">Gas vesicle protein GvpU</fullName>
    </recommendedName>
</protein>
<organism evidence="1 2">
    <name type="scientific">Caldalkalibacillus horti</name>
    <dbReference type="NCBI Taxonomy" id="77523"/>
    <lineage>
        <taxon>Bacteria</taxon>
        <taxon>Bacillati</taxon>
        <taxon>Bacillota</taxon>
        <taxon>Bacilli</taxon>
        <taxon>Bacillales</taxon>
        <taxon>Bacillaceae</taxon>
        <taxon>Caldalkalibacillus</taxon>
    </lineage>
</organism>
<dbReference type="RefSeq" id="WP_307394750.1">
    <property type="nucleotide sequence ID" value="NZ_BAAADK010000045.1"/>
</dbReference>
<dbReference type="InterPro" id="IPR049644">
    <property type="entry name" value="GvpU-like"/>
</dbReference>
<dbReference type="Proteomes" id="UP001235840">
    <property type="component" value="Unassembled WGS sequence"/>
</dbReference>
<gene>
    <name evidence="1" type="ORF">J2S11_002399</name>
</gene>
<dbReference type="NCBIfam" id="NF041667">
    <property type="entry name" value="GvpU"/>
    <property type="match status" value="1"/>
</dbReference>
<evidence type="ECO:0008006" key="3">
    <source>
        <dbReference type="Google" id="ProtNLM"/>
    </source>
</evidence>